<evidence type="ECO:0000256" key="2">
    <source>
        <dbReference type="ARBA" id="ARBA00022722"/>
    </source>
</evidence>
<evidence type="ECO:0000313" key="8">
    <source>
        <dbReference type="EMBL" id="ACZ19016.1"/>
    </source>
</evidence>
<keyword evidence="3" id="KW-0255">Endonuclease</keyword>
<keyword evidence="9" id="KW-1185">Reference proteome</keyword>
<organism evidence="8 9">
    <name type="scientific">Thermanaerovibrio acidaminovorans (strain ATCC 49978 / DSM 6589 / Su883)</name>
    <name type="common">Selenomonas acidaminovorans</name>
    <dbReference type="NCBI Taxonomy" id="525903"/>
    <lineage>
        <taxon>Bacteria</taxon>
        <taxon>Thermotogati</taxon>
        <taxon>Synergistota</taxon>
        <taxon>Synergistia</taxon>
        <taxon>Synergistales</taxon>
        <taxon>Synergistaceae</taxon>
        <taxon>Thermanaerovibrio</taxon>
    </lineage>
</organism>
<name>D1B9R3_THEAS</name>
<keyword evidence="4" id="KW-0378">Hydrolase</keyword>
<dbReference type="InterPro" id="IPR013527">
    <property type="entry name" value="YicC-like_N"/>
</dbReference>
<dbReference type="HOGENOM" id="CLU_076609_0_0_0"/>
<dbReference type="OrthoDB" id="9771229at2"/>
<evidence type="ECO:0000256" key="4">
    <source>
        <dbReference type="ARBA" id="ARBA00022801"/>
    </source>
</evidence>
<sequence>MFSMTGYGRGRVEGQWGRLSLEISSVNHRYQEISVRLPRDMSRWEPWFHLKLRPLFNRGKVTCRVEANWGPSSGAGHLNLELMSSIYGEVKRLSSQLGAPLGPVTDLLQVPGVMESPMGFMDEGEAEGILEGLLRMAVEDWNRMRQAEGEYLWGEILRRLGSFRSCVDRISRVWGDRMEMAFRQARERVEEMLAGLGASLDESRWAQELVIMADRWDVSEELSRLGSHVEQFLAVRDLKGPVGKRLDFIVQEMNREVNTLGSKVNDPEIRSLVVDAKSALEAVREQIQNLE</sequence>
<gene>
    <name evidence="8" type="ordered locus">Taci_0783</name>
</gene>
<dbReference type="STRING" id="525903.Taci_0783"/>
<keyword evidence="2" id="KW-0540">Nuclease</keyword>
<comment type="cofactor">
    <cofactor evidence="1">
        <name>a divalent metal cation</name>
        <dbReference type="ChEBI" id="CHEBI:60240"/>
    </cofactor>
</comment>
<evidence type="ECO:0000256" key="1">
    <source>
        <dbReference type="ARBA" id="ARBA00001968"/>
    </source>
</evidence>
<evidence type="ECO:0000259" key="6">
    <source>
        <dbReference type="Pfam" id="PF03755"/>
    </source>
</evidence>
<dbReference type="GO" id="GO:0004521">
    <property type="term" value="F:RNA endonuclease activity"/>
    <property type="evidence" value="ECO:0007669"/>
    <property type="project" value="InterPro"/>
</dbReference>
<dbReference type="AlphaFoldDB" id="D1B9R3"/>
<dbReference type="InterPro" id="IPR005229">
    <property type="entry name" value="YicC/YloC-like"/>
</dbReference>
<accession>D1B9R3</accession>
<dbReference type="EMBL" id="CP001818">
    <property type="protein sequence ID" value="ACZ19016.1"/>
    <property type="molecule type" value="Genomic_DNA"/>
</dbReference>
<comment type="similarity">
    <text evidence="5">Belongs to the YicC/YloC family.</text>
</comment>
<dbReference type="GO" id="GO:0016787">
    <property type="term" value="F:hydrolase activity"/>
    <property type="evidence" value="ECO:0007669"/>
    <property type="project" value="UniProtKB-KW"/>
</dbReference>
<dbReference type="Pfam" id="PF03755">
    <property type="entry name" value="YicC-like_N"/>
    <property type="match status" value="1"/>
</dbReference>
<evidence type="ECO:0000256" key="3">
    <source>
        <dbReference type="ARBA" id="ARBA00022759"/>
    </source>
</evidence>
<dbReference type="eggNOG" id="COG1561">
    <property type="taxonomic scope" value="Bacteria"/>
</dbReference>
<evidence type="ECO:0000256" key="5">
    <source>
        <dbReference type="ARBA" id="ARBA00035648"/>
    </source>
</evidence>
<dbReference type="Proteomes" id="UP000002030">
    <property type="component" value="Chromosome"/>
</dbReference>
<dbReference type="PANTHER" id="PTHR30636">
    <property type="entry name" value="UPF0701 PROTEIN YICC"/>
    <property type="match status" value="1"/>
</dbReference>
<reference evidence="8 9" key="1">
    <citation type="journal article" date="2009" name="Stand. Genomic Sci.">
        <title>Complete genome sequence of Thermanaerovibrio acidaminovorans type strain (Su883).</title>
        <authorList>
            <person name="Chovatia M."/>
            <person name="Sikorski J."/>
            <person name="Schroder M."/>
            <person name="Lapidus A."/>
            <person name="Nolan M."/>
            <person name="Tice H."/>
            <person name="Glavina Del Rio T."/>
            <person name="Copeland A."/>
            <person name="Cheng J.F."/>
            <person name="Lucas S."/>
            <person name="Chen F."/>
            <person name="Bruce D."/>
            <person name="Goodwin L."/>
            <person name="Pitluck S."/>
            <person name="Ivanova N."/>
            <person name="Mavromatis K."/>
            <person name="Ovchinnikova G."/>
            <person name="Pati A."/>
            <person name="Chen A."/>
            <person name="Palaniappan K."/>
            <person name="Land M."/>
            <person name="Hauser L."/>
            <person name="Chang Y.J."/>
            <person name="Jeffries C.D."/>
            <person name="Chain P."/>
            <person name="Saunders E."/>
            <person name="Detter J.C."/>
            <person name="Brettin T."/>
            <person name="Rohde M."/>
            <person name="Goker M."/>
            <person name="Spring S."/>
            <person name="Bristow J."/>
            <person name="Markowitz V."/>
            <person name="Hugenholtz P."/>
            <person name="Kyrpides N.C."/>
            <person name="Klenk H.P."/>
            <person name="Eisen J.A."/>
        </authorList>
    </citation>
    <scope>NUCLEOTIDE SEQUENCE [LARGE SCALE GENOMIC DNA]</scope>
    <source>
        <strain evidence="9">ATCC 49978 / DSM 6589 / Su883</strain>
    </source>
</reference>
<proteinExistence type="inferred from homology"/>
<feature type="domain" description="Endoribonuclease YicC-like C-terminal" evidence="7">
    <location>
        <begin position="177"/>
        <end position="291"/>
    </location>
</feature>
<dbReference type="InterPro" id="IPR013551">
    <property type="entry name" value="YicC-like_C"/>
</dbReference>
<dbReference type="NCBIfam" id="TIGR00255">
    <property type="entry name" value="YicC/YloC family endoribonuclease"/>
    <property type="match status" value="1"/>
</dbReference>
<evidence type="ECO:0008006" key="10">
    <source>
        <dbReference type="Google" id="ProtNLM"/>
    </source>
</evidence>
<dbReference type="PATRIC" id="fig|525903.6.peg.784"/>
<dbReference type="RefSeq" id="WP_012869531.1">
    <property type="nucleotide sequence ID" value="NC_013522.1"/>
</dbReference>
<dbReference type="PANTHER" id="PTHR30636:SF3">
    <property type="entry name" value="UPF0701 PROTEIN YICC"/>
    <property type="match status" value="1"/>
</dbReference>
<dbReference type="KEGG" id="tai:Taci_0783"/>
<protein>
    <recommendedName>
        <fullName evidence="10">YicC domain protein</fullName>
    </recommendedName>
</protein>
<dbReference type="EnsemblBacteria" id="ACZ19016">
    <property type="protein sequence ID" value="ACZ19016"/>
    <property type="gene ID" value="Taci_0783"/>
</dbReference>
<evidence type="ECO:0000313" key="9">
    <source>
        <dbReference type="Proteomes" id="UP000002030"/>
    </source>
</evidence>
<evidence type="ECO:0000259" key="7">
    <source>
        <dbReference type="Pfam" id="PF08340"/>
    </source>
</evidence>
<feature type="domain" description="Endoribonuclease YicC-like N-terminal" evidence="6">
    <location>
        <begin position="2"/>
        <end position="152"/>
    </location>
</feature>
<dbReference type="Pfam" id="PF08340">
    <property type="entry name" value="YicC-like_C"/>
    <property type="match status" value="1"/>
</dbReference>